<protein>
    <submittedName>
        <fullName evidence="2">Wzy</fullName>
    </submittedName>
</protein>
<feature type="transmembrane region" description="Helical" evidence="1">
    <location>
        <begin position="376"/>
        <end position="395"/>
    </location>
</feature>
<sequence length="411" mass="46095">MKQRSVALVLLFVFLFHILRNLSGAYYLVLAGFCGLFFLLFINNWRDIKYSALGIFVIFFWTYASLVSVLWFDLYGDYSIGIFRLWASLPLLFVAMVLARDNLKVPMQLISFFFSLAALSFLWQYVFGPIEWFAEASERAGGARFASLVGSLTAYGVMVGVPALASLFYLKGWARVVCFFLLCLGAMLSLQKAALANIVIVLFFAYWLKLIKKTYLFFTFLLAGLGLSVFFLADFGAGSLETVHRLIVGLLTSDSSVSQDVPFFESIFDRVTALPLETLSFYGSEILVLGAGVFGGGGVLGYAQYPMAHNGIVELLCIYGFIFGGLAVLLLLLLFVYSVFLLVFRRRKIACTELGFLCSAFIIWFVNYVFSGGGLFHPVGAALFWLVVFRFLYLLRRKRDVEHISKEVVYG</sequence>
<feature type="transmembrane region" description="Helical" evidence="1">
    <location>
        <begin position="286"/>
        <end position="305"/>
    </location>
</feature>
<dbReference type="RefSeq" id="WP_171946561.1">
    <property type="nucleotide sequence ID" value="NZ_CAAKMM010000001.1"/>
</dbReference>
<dbReference type="AlphaFoldDB" id="Q8KNB1"/>
<evidence type="ECO:0000256" key="1">
    <source>
        <dbReference type="SAM" id="Phobius"/>
    </source>
</evidence>
<reference evidence="2" key="1">
    <citation type="journal article" date="2002" name="J. Bacteriol.">
        <title>Genetic variation at the O-antigen biosynthetic locus in Pseudomonas aeruginosa.</title>
        <authorList>
            <person name="Raymond C.K."/>
            <person name="Sims E.H."/>
            <person name="Kas A."/>
            <person name="Spencer D.H."/>
            <person name="Kutyavin T.V."/>
            <person name="Ivey R.G."/>
            <person name="Zhou Y."/>
            <person name="Kaul R."/>
            <person name="Clendenning J.B."/>
            <person name="Olson M.V."/>
        </authorList>
    </citation>
    <scope>NUCLEOTIDE SEQUENCE</scope>
</reference>
<dbReference type="PATRIC" id="fig|287.2639.peg.31"/>
<dbReference type="EMBL" id="AF498402">
    <property type="protein sequence ID" value="AAM27574.1"/>
    <property type="molecule type" value="Genomic_DNA"/>
</dbReference>
<feature type="transmembrane region" description="Helical" evidence="1">
    <location>
        <begin position="105"/>
        <end position="125"/>
    </location>
</feature>
<feature type="transmembrane region" description="Helical" evidence="1">
    <location>
        <begin position="214"/>
        <end position="235"/>
    </location>
</feature>
<proteinExistence type="predicted"/>
<feature type="transmembrane region" description="Helical" evidence="1">
    <location>
        <begin position="351"/>
        <end position="370"/>
    </location>
</feature>
<feature type="transmembrane region" description="Helical" evidence="1">
    <location>
        <begin position="177"/>
        <end position="208"/>
    </location>
</feature>
<organism evidence="2">
    <name type="scientific">Pseudomonas aeruginosa</name>
    <dbReference type="NCBI Taxonomy" id="287"/>
    <lineage>
        <taxon>Bacteria</taxon>
        <taxon>Pseudomonadati</taxon>
        <taxon>Pseudomonadota</taxon>
        <taxon>Gammaproteobacteria</taxon>
        <taxon>Pseudomonadales</taxon>
        <taxon>Pseudomonadaceae</taxon>
        <taxon>Pseudomonas</taxon>
    </lineage>
</organism>
<feature type="transmembrane region" description="Helical" evidence="1">
    <location>
        <begin position="26"/>
        <end position="45"/>
    </location>
</feature>
<keyword evidence="1" id="KW-0472">Membrane</keyword>
<evidence type="ECO:0000313" key="2">
    <source>
        <dbReference type="EMBL" id="AAM27574.1"/>
    </source>
</evidence>
<feature type="transmembrane region" description="Helical" evidence="1">
    <location>
        <begin position="78"/>
        <end position="98"/>
    </location>
</feature>
<feature type="transmembrane region" description="Helical" evidence="1">
    <location>
        <begin position="145"/>
        <end position="170"/>
    </location>
</feature>
<keyword evidence="1" id="KW-0812">Transmembrane</keyword>
<feature type="transmembrane region" description="Helical" evidence="1">
    <location>
        <begin position="311"/>
        <end position="344"/>
    </location>
</feature>
<name>Q8KNB1_PSEAI</name>
<accession>Q8KNB1</accession>
<keyword evidence="1" id="KW-1133">Transmembrane helix</keyword>
<feature type="transmembrane region" description="Helical" evidence="1">
    <location>
        <begin position="52"/>
        <end position="72"/>
    </location>
</feature>